<dbReference type="RefSeq" id="WP_115271204.1">
    <property type="nucleotide sequence ID" value="NZ_CASFEE010000019.1"/>
</dbReference>
<dbReference type="SUPFAM" id="SSF46589">
    <property type="entry name" value="tRNA-binding arm"/>
    <property type="match status" value="1"/>
</dbReference>
<dbReference type="NCBIfam" id="TIGR00468">
    <property type="entry name" value="pheS"/>
    <property type="match status" value="1"/>
</dbReference>
<accession>A0A377GZ83</accession>
<protein>
    <recommendedName>
        <fullName evidence="13">Phenylalanine--tRNA ligase alpha subunit</fullName>
        <ecNumber evidence="13">6.1.1.20</ecNumber>
    </recommendedName>
    <alternativeName>
        <fullName evidence="13">Phenylalanyl-tRNA synthetase alpha subunit</fullName>
        <shortName evidence="13">PheRS</shortName>
    </alternativeName>
</protein>
<evidence type="ECO:0000256" key="13">
    <source>
        <dbReference type="HAMAP-Rule" id="MF_00281"/>
    </source>
</evidence>
<dbReference type="OrthoDB" id="9800719at2"/>
<dbReference type="AlphaFoldDB" id="A0A377GZ83"/>
<dbReference type="PROSITE" id="PS50862">
    <property type="entry name" value="AA_TRNA_LIGASE_II"/>
    <property type="match status" value="1"/>
</dbReference>
<evidence type="ECO:0000256" key="8">
    <source>
        <dbReference type="ARBA" id="ARBA00022840"/>
    </source>
</evidence>
<dbReference type="InterPro" id="IPR004529">
    <property type="entry name" value="Phe-tRNA-synth_IIc_asu"/>
</dbReference>
<comment type="catalytic activity">
    <reaction evidence="12 13">
        <text>tRNA(Phe) + L-phenylalanine + ATP = L-phenylalanyl-tRNA(Phe) + AMP + diphosphate + H(+)</text>
        <dbReference type="Rhea" id="RHEA:19413"/>
        <dbReference type="Rhea" id="RHEA-COMP:9668"/>
        <dbReference type="Rhea" id="RHEA-COMP:9699"/>
        <dbReference type="ChEBI" id="CHEBI:15378"/>
        <dbReference type="ChEBI" id="CHEBI:30616"/>
        <dbReference type="ChEBI" id="CHEBI:33019"/>
        <dbReference type="ChEBI" id="CHEBI:58095"/>
        <dbReference type="ChEBI" id="CHEBI:78442"/>
        <dbReference type="ChEBI" id="CHEBI:78531"/>
        <dbReference type="ChEBI" id="CHEBI:456215"/>
        <dbReference type="EC" id="6.1.1.20"/>
    </reaction>
</comment>
<proteinExistence type="inferred from homology"/>
<dbReference type="SUPFAM" id="SSF55681">
    <property type="entry name" value="Class II aaRS and biotin synthetases"/>
    <property type="match status" value="1"/>
</dbReference>
<dbReference type="Pfam" id="PF01409">
    <property type="entry name" value="tRNA-synt_2d"/>
    <property type="match status" value="1"/>
</dbReference>
<dbReference type="GO" id="GO:0005524">
    <property type="term" value="F:ATP binding"/>
    <property type="evidence" value="ECO:0007669"/>
    <property type="project" value="UniProtKB-UniRule"/>
</dbReference>
<dbReference type="Proteomes" id="UP000255328">
    <property type="component" value="Unassembled WGS sequence"/>
</dbReference>
<dbReference type="GO" id="GO:0000287">
    <property type="term" value="F:magnesium ion binding"/>
    <property type="evidence" value="ECO:0007669"/>
    <property type="project" value="UniProtKB-UniRule"/>
</dbReference>
<sequence>MEEKLEQLRETARLSIDKTNSSQELEEIRIKLLGKKSELTEISKGIKNLTPEEKPVIGQLINEVREYINIKLNDKAKDIETKEREERLANEVIDITLPGKRNVLGTTHPITETMDFMKNIFVEMGFDVVDGPEVELVKYNFDALNIPETHPSRDITDTFYINDDVVLRTQTSPVQVRYMLENKPPFRMICPGKVYRPDYDISHTPMFHQMEGLMIGKDISFANFKAILTESLKKMFGDREVRFRPHFFPFTEPSAEVDIQCAVCKGKGCRMCKDSGWVEIMGCGMVDPEVLKAVGYDPDEVSGFAFGMGIERVAMLRHGINDLRAFFENDVRFLKQFK</sequence>
<dbReference type="GO" id="GO:0005737">
    <property type="term" value="C:cytoplasm"/>
    <property type="evidence" value="ECO:0007669"/>
    <property type="project" value="UniProtKB-SubCell"/>
</dbReference>
<evidence type="ECO:0000313" key="15">
    <source>
        <dbReference type="EMBL" id="STO32245.1"/>
    </source>
</evidence>
<gene>
    <name evidence="13 15" type="primary">pheS</name>
    <name evidence="15" type="ORF">NCTC10723_01738</name>
</gene>
<keyword evidence="7 13" id="KW-0547">Nucleotide-binding</keyword>
<evidence type="ECO:0000256" key="9">
    <source>
        <dbReference type="ARBA" id="ARBA00022842"/>
    </source>
</evidence>
<name>A0A377GZ83_9FUSO</name>
<reference evidence="15 16" key="1">
    <citation type="submission" date="2018-06" db="EMBL/GenBank/DDBJ databases">
        <authorList>
            <consortium name="Pathogen Informatics"/>
            <person name="Doyle S."/>
        </authorList>
    </citation>
    <scope>NUCLEOTIDE SEQUENCE [LARGE SCALE GENOMIC DNA]</scope>
    <source>
        <strain evidence="15 16">NCTC10723</strain>
    </source>
</reference>
<evidence type="ECO:0000256" key="4">
    <source>
        <dbReference type="ARBA" id="ARBA00022490"/>
    </source>
</evidence>
<dbReference type="HAMAP" id="MF_00281">
    <property type="entry name" value="Phe_tRNA_synth_alpha1"/>
    <property type="match status" value="1"/>
</dbReference>
<evidence type="ECO:0000256" key="7">
    <source>
        <dbReference type="ARBA" id="ARBA00022741"/>
    </source>
</evidence>
<keyword evidence="8 13" id="KW-0067">ATP-binding</keyword>
<dbReference type="InterPro" id="IPR002319">
    <property type="entry name" value="Phenylalanyl-tRNA_Synthase"/>
</dbReference>
<keyword evidence="6 13" id="KW-0479">Metal-binding</keyword>
<dbReference type="GO" id="GO:0006432">
    <property type="term" value="P:phenylalanyl-tRNA aminoacylation"/>
    <property type="evidence" value="ECO:0007669"/>
    <property type="project" value="UniProtKB-UniRule"/>
</dbReference>
<dbReference type="InterPro" id="IPR010978">
    <property type="entry name" value="tRNA-bd_arm"/>
</dbReference>
<organism evidence="15 16">
    <name type="scientific">Fusobacterium necrogenes</name>
    <dbReference type="NCBI Taxonomy" id="858"/>
    <lineage>
        <taxon>Bacteria</taxon>
        <taxon>Fusobacteriati</taxon>
        <taxon>Fusobacteriota</taxon>
        <taxon>Fusobacteriia</taxon>
        <taxon>Fusobacteriales</taxon>
        <taxon>Fusobacteriaceae</taxon>
        <taxon>Fusobacterium</taxon>
    </lineage>
</organism>
<evidence type="ECO:0000256" key="6">
    <source>
        <dbReference type="ARBA" id="ARBA00022723"/>
    </source>
</evidence>
<comment type="subunit">
    <text evidence="3 13">Tetramer of two alpha and two beta subunits.</text>
</comment>
<evidence type="ECO:0000256" key="2">
    <source>
        <dbReference type="ARBA" id="ARBA00010207"/>
    </source>
</evidence>
<evidence type="ECO:0000313" key="16">
    <source>
        <dbReference type="Proteomes" id="UP000255328"/>
    </source>
</evidence>
<dbReference type="FunFam" id="3.30.930.10:FF:000003">
    <property type="entry name" value="Phenylalanine--tRNA ligase alpha subunit"/>
    <property type="match status" value="1"/>
</dbReference>
<keyword evidence="10 13" id="KW-0648">Protein biosynthesis</keyword>
<evidence type="ECO:0000256" key="5">
    <source>
        <dbReference type="ARBA" id="ARBA00022598"/>
    </source>
</evidence>
<dbReference type="PANTHER" id="PTHR11538">
    <property type="entry name" value="PHENYLALANYL-TRNA SYNTHETASE"/>
    <property type="match status" value="1"/>
</dbReference>
<evidence type="ECO:0000256" key="3">
    <source>
        <dbReference type="ARBA" id="ARBA00011209"/>
    </source>
</evidence>
<feature type="domain" description="Aminoacyl-transfer RNA synthetases class-II family profile" evidence="14">
    <location>
        <begin position="116"/>
        <end position="316"/>
    </location>
</feature>
<keyword evidence="11 13" id="KW-0030">Aminoacyl-tRNA synthetase</keyword>
<dbReference type="InterPro" id="IPR022911">
    <property type="entry name" value="Phe_tRNA_ligase_alpha1_bac"/>
</dbReference>
<comment type="similarity">
    <text evidence="2 13">Belongs to the class-II aminoacyl-tRNA synthetase family. Phe-tRNA synthetase alpha subunit type 1 subfamily.</text>
</comment>
<dbReference type="InterPro" id="IPR006195">
    <property type="entry name" value="aa-tRNA-synth_II"/>
</dbReference>
<dbReference type="CDD" id="cd00496">
    <property type="entry name" value="PheRS_alpha_core"/>
    <property type="match status" value="1"/>
</dbReference>
<keyword evidence="16" id="KW-1185">Reference proteome</keyword>
<keyword evidence="5 13" id="KW-0436">Ligase</keyword>
<evidence type="ECO:0000256" key="12">
    <source>
        <dbReference type="ARBA" id="ARBA00049255"/>
    </source>
</evidence>
<keyword evidence="4 13" id="KW-0963">Cytoplasm</keyword>
<dbReference type="GO" id="GO:0000049">
    <property type="term" value="F:tRNA binding"/>
    <property type="evidence" value="ECO:0007669"/>
    <property type="project" value="InterPro"/>
</dbReference>
<feature type="binding site" evidence="13">
    <location>
        <position position="252"/>
    </location>
    <ligand>
        <name>Mg(2+)</name>
        <dbReference type="ChEBI" id="CHEBI:18420"/>
        <note>shared with beta subunit</note>
    </ligand>
</feature>
<evidence type="ECO:0000256" key="10">
    <source>
        <dbReference type="ARBA" id="ARBA00022917"/>
    </source>
</evidence>
<evidence type="ECO:0000256" key="1">
    <source>
        <dbReference type="ARBA" id="ARBA00004496"/>
    </source>
</evidence>
<dbReference type="EC" id="6.1.1.20" evidence="13"/>
<dbReference type="EMBL" id="UGGU01000003">
    <property type="protein sequence ID" value="STO32245.1"/>
    <property type="molecule type" value="Genomic_DNA"/>
</dbReference>
<dbReference type="PANTHER" id="PTHR11538:SF41">
    <property type="entry name" value="PHENYLALANINE--TRNA LIGASE, MITOCHONDRIAL"/>
    <property type="match status" value="1"/>
</dbReference>
<dbReference type="InterPro" id="IPR004188">
    <property type="entry name" value="Phe-tRNA_ligase_II_N"/>
</dbReference>
<comment type="cofactor">
    <cofactor evidence="13">
        <name>Mg(2+)</name>
        <dbReference type="ChEBI" id="CHEBI:18420"/>
    </cofactor>
    <text evidence="13">Binds 2 magnesium ions per tetramer.</text>
</comment>
<dbReference type="Pfam" id="PF02912">
    <property type="entry name" value="Phe_tRNA-synt_N"/>
    <property type="match status" value="1"/>
</dbReference>
<evidence type="ECO:0000259" key="14">
    <source>
        <dbReference type="PROSITE" id="PS50862"/>
    </source>
</evidence>
<dbReference type="InterPro" id="IPR045864">
    <property type="entry name" value="aa-tRNA-synth_II/BPL/LPL"/>
</dbReference>
<dbReference type="Gene3D" id="3.30.930.10">
    <property type="entry name" value="Bira Bifunctional Protein, Domain 2"/>
    <property type="match status" value="1"/>
</dbReference>
<keyword evidence="9 13" id="KW-0460">Magnesium</keyword>
<dbReference type="GO" id="GO:0004826">
    <property type="term" value="F:phenylalanine-tRNA ligase activity"/>
    <property type="evidence" value="ECO:0007669"/>
    <property type="project" value="UniProtKB-UniRule"/>
</dbReference>
<evidence type="ECO:0000256" key="11">
    <source>
        <dbReference type="ARBA" id="ARBA00023146"/>
    </source>
</evidence>
<comment type="subcellular location">
    <subcellularLocation>
        <location evidence="1 13">Cytoplasm</location>
    </subcellularLocation>
</comment>